<keyword evidence="4" id="KW-1185">Reference proteome</keyword>
<dbReference type="SUPFAM" id="SSF53300">
    <property type="entry name" value="vWA-like"/>
    <property type="match status" value="1"/>
</dbReference>
<dbReference type="GO" id="GO:0004842">
    <property type="term" value="F:ubiquitin-protein transferase activity"/>
    <property type="evidence" value="ECO:0007669"/>
    <property type="project" value="TreeGrafter"/>
</dbReference>
<protein>
    <submittedName>
        <fullName evidence="2">Copine I</fullName>
    </submittedName>
    <submittedName>
        <fullName evidence="3">Copine_I</fullName>
    </submittedName>
</protein>
<dbReference type="EMBL" id="CATOUU010001060">
    <property type="protein sequence ID" value="CAI9969554.1"/>
    <property type="molecule type" value="Genomic_DNA"/>
</dbReference>
<comment type="caution">
    <text evidence="2">The sequence shown here is derived from an EMBL/GenBank/DDBJ whole genome shotgun (WGS) entry which is preliminary data.</text>
</comment>
<dbReference type="InterPro" id="IPR036465">
    <property type="entry name" value="vWFA_dom_sf"/>
</dbReference>
<name>A0AA86R0R0_9EUKA</name>
<dbReference type="GO" id="GO:0016567">
    <property type="term" value="P:protein ubiquitination"/>
    <property type="evidence" value="ECO:0007669"/>
    <property type="project" value="TreeGrafter"/>
</dbReference>
<dbReference type="InterPro" id="IPR052079">
    <property type="entry name" value="E3_ligase/Copine_domain"/>
</dbReference>
<organism evidence="2">
    <name type="scientific">Hexamita inflata</name>
    <dbReference type="NCBI Taxonomy" id="28002"/>
    <lineage>
        <taxon>Eukaryota</taxon>
        <taxon>Metamonada</taxon>
        <taxon>Diplomonadida</taxon>
        <taxon>Hexamitidae</taxon>
        <taxon>Hexamitinae</taxon>
        <taxon>Hexamita</taxon>
    </lineage>
</organism>
<feature type="domain" description="Copine C-terminal" evidence="1">
    <location>
        <begin position="51"/>
        <end position="253"/>
    </location>
</feature>
<dbReference type="Proteomes" id="UP001642409">
    <property type="component" value="Unassembled WGS sequence"/>
</dbReference>
<dbReference type="AlphaFoldDB" id="A0AA86R0R0"/>
<dbReference type="GO" id="GO:0005634">
    <property type="term" value="C:nucleus"/>
    <property type="evidence" value="ECO:0007669"/>
    <property type="project" value="TreeGrafter"/>
</dbReference>
<proteinExistence type="predicted"/>
<dbReference type="InterPro" id="IPR010734">
    <property type="entry name" value="Copine_C"/>
</dbReference>
<dbReference type="EMBL" id="CAXDID020000459">
    <property type="protein sequence ID" value="CAL6093667.1"/>
    <property type="molecule type" value="Genomic_DNA"/>
</dbReference>
<evidence type="ECO:0000313" key="3">
    <source>
        <dbReference type="EMBL" id="CAL6093667.1"/>
    </source>
</evidence>
<reference evidence="3 4" key="2">
    <citation type="submission" date="2024-07" db="EMBL/GenBank/DDBJ databases">
        <authorList>
            <person name="Akdeniz Z."/>
        </authorList>
    </citation>
    <scope>NUCLEOTIDE SEQUENCE [LARGE SCALE GENOMIC DNA]</scope>
</reference>
<reference evidence="2" key="1">
    <citation type="submission" date="2023-06" db="EMBL/GenBank/DDBJ databases">
        <authorList>
            <person name="Kurt Z."/>
        </authorList>
    </citation>
    <scope>NUCLEOTIDE SEQUENCE</scope>
</reference>
<evidence type="ECO:0000313" key="4">
    <source>
        <dbReference type="Proteomes" id="UP001642409"/>
    </source>
</evidence>
<accession>A0AA86R0R0</accession>
<sequence>MKSAQVQESAINSFGQLVRQIRANNVPWMRMMMAFDFSVSNTWSGSNGKNLHDVSNVNTNAYIQVMNGLRGMVSRFVKNGYIPAYRFGCAQSEDFDCLPLCAPANQNAQFEGFDALTAGYLQAVQTVKLYGPTQLAPVIQQAIKVSAETNHQELLLCVIITDGDSDDIMFDAQALVEASKYPICFVGVGVGNGPFTDLEKFDDLKDRKFDNFQFVGFNQVISSIPVKCERPDLVLALAMFKEVPAAVQKMRKAGILK</sequence>
<evidence type="ECO:0000259" key="1">
    <source>
        <dbReference type="Pfam" id="PF07002"/>
    </source>
</evidence>
<gene>
    <name evidence="2" type="ORF">HINF_LOCUS57199</name>
    <name evidence="3" type="ORF">HINF_LOCUS67102</name>
</gene>
<evidence type="ECO:0000313" key="2">
    <source>
        <dbReference type="EMBL" id="CAI9969554.1"/>
    </source>
</evidence>
<dbReference type="PANTHER" id="PTHR45751">
    <property type="entry name" value="COPINE FAMILY PROTEIN 1"/>
    <property type="match status" value="1"/>
</dbReference>
<dbReference type="Pfam" id="PF07002">
    <property type="entry name" value="Copine"/>
    <property type="match status" value="1"/>
</dbReference>
<dbReference type="PANTHER" id="PTHR45751:SF11">
    <property type="entry name" value="COPINE FAMILY PROTEIN 2"/>
    <property type="match status" value="1"/>
</dbReference>